<evidence type="ECO:0000313" key="2">
    <source>
        <dbReference type="EMBL" id="KXB07308.1"/>
    </source>
</evidence>
<dbReference type="Proteomes" id="UP000070504">
    <property type="component" value="Unassembled WGS sequence"/>
</dbReference>
<keyword evidence="1" id="KW-0472">Membrane</keyword>
<reference evidence="2 3" key="1">
    <citation type="journal article" date="2016" name="Sci. Rep.">
        <title>Metabolic traits of an uncultured archaeal lineage -MSBL1- from brine pools of the Red Sea.</title>
        <authorList>
            <person name="Mwirichia R."/>
            <person name="Alam I."/>
            <person name="Rashid M."/>
            <person name="Vinu M."/>
            <person name="Ba-Alawi W."/>
            <person name="Anthony Kamau A."/>
            <person name="Kamanda Ngugi D."/>
            <person name="Goker M."/>
            <person name="Klenk H.P."/>
            <person name="Bajic V."/>
            <person name="Stingl U."/>
        </authorList>
    </citation>
    <scope>NUCLEOTIDE SEQUENCE [LARGE SCALE GENOMIC DNA]</scope>
    <source>
        <strain evidence="2">SCGC-AAA382K21</strain>
    </source>
</reference>
<feature type="transmembrane region" description="Helical" evidence="1">
    <location>
        <begin position="152"/>
        <end position="175"/>
    </location>
</feature>
<evidence type="ECO:0000313" key="3">
    <source>
        <dbReference type="Proteomes" id="UP000070504"/>
    </source>
</evidence>
<dbReference type="AlphaFoldDB" id="A0A133VLH4"/>
<gene>
    <name evidence="2" type="ORF">AKJ54_00445</name>
</gene>
<proteinExistence type="predicted"/>
<evidence type="ECO:0008006" key="4">
    <source>
        <dbReference type="Google" id="ProtNLM"/>
    </source>
</evidence>
<dbReference type="EMBL" id="LHYH01000006">
    <property type="protein sequence ID" value="KXB07308.1"/>
    <property type="molecule type" value="Genomic_DNA"/>
</dbReference>
<name>A0A133VLH4_9EURY</name>
<keyword evidence="1" id="KW-0812">Transmembrane</keyword>
<keyword evidence="1" id="KW-1133">Transmembrane helix</keyword>
<feature type="transmembrane region" description="Helical" evidence="1">
    <location>
        <begin position="124"/>
        <end position="146"/>
    </location>
</feature>
<sequence>MSEKNSKIVEFFRKIGSAVLSLPKAPNKLNKTYQKLREKRTKEPERNIPNRLQGFFKNREAGWPEYVMLKAQISIILLFIFTVVSVLTEGPWLIFGPILLILSVYTAVLSHNQLKIAFGKDYPAYRAFVGICIGIAWGANFLLRYFPPVSEGILIESTLPIMLVITGAIFAFIIFRIKYGRSHTYGIVLESKEDKAKVKVRYDLRSNAKQGVYYVESFVPVEKDDMVKINVDRSMLGLRGFAIEAVTEKVSNKKLGLFD</sequence>
<protein>
    <recommendedName>
        <fullName evidence="4">DUF2101 domain-containing protein</fullName>
    </recommendedName>
</protein>
<feature type="transmembrane region" description="Helical" evidence="1">
    <location>
        <begin position="92"/>
        <end position="112"/>
    </location>
</feature>
<feature type="transmembrane region" description="Helical" evidence="1">
    <location>
        <begin position="67"/>
        <end position="86"/>
    </location>
</feature>
<evidence type="ECO:0000256" key="1">
    <source>
        <dbReference type="SAM" id="Phobius"/>
    </source>
</evidence>
<organism evidence="2 3">
    <name type="scientific">candidate division MSBL1 archaeon SCGC-AAA382K21</name>
    <dbReference type="NCBI Taxonomy" id="1698283"/>
    <lineage>
        <taxon>Archaea</taxon>
        <taxon>Methanobacteriati</taxon>
        <taxon>Methanobacteriota</taxon>
        <taxon>candidate division MSBL1</taxon>
    </lineage>
</organism>
<dbReference type="InterPro" id="IPR018663">
    <property type="entry name" value="DUF2101_membrane"/>
</dbReference>
<keyword evidence="3" id="KW-1185">Reference proteome</keyword>
<dbReference type="Pfam" id="PF09874">
    <property type="entry name" value="DUF2101"/>
    <property type="match status" value="1"/>
</dbReference>
<accession>A0A133VLH4</accession>
<comment type="caution">
    <text evidence="2">The sequence shown here is derived from an EMBL/GenBank/DDBJ whole genome shotgun (WGS) entry which is preliminary data.</text>
</comment>